<dbReference type="AlphaFoldDB" id="A0A6A5KTU4"/>
<evidence type="ECO:0000313" key="4">
    <source>
        <dbReference type="Proteomes" id="UP000800040"/>
    </source>
</evidence>
<evidence type="ECO:0000313" key="3">
    <source>
        <dbReference type="EMBL" id="KAF1839610.1"/>
    </source>
</evidence>
<evidence type="ECO:0000256" key="1">
    <source>
        <dbReference type="SAM" id="MobiDB-lite"/>
    </source>
</evidence>
<organism evidence="3 4">
    <name type="scientific">Decorospora gaudefroyi</name>
    <dbReference type="NCBI Taxonomy" id="184978"/>
    <lineage>
        <taxon>Eukaryota</taxon>
        <taxon>Fungi</taxon>
        <taxon>Dikarya</taxon>
        <taxon>Ascomycota</taxon>
        <taxon>Pezizomycotina</taxon>
        <taxon>Dothideomycetes</taxon>
        <taxon>Pleosporomycetidae</taxon>
        <taxon>Pleosporales</taxon>
        <taxon>Pleosporineae</taxon>
        <taxon>Pleosporaceae</taxon>
        <taxon>Decorospora</taxon>
    </lineage>
</organism>
<dbReference type="InterPro" id="IPR000210">
    <property type="entry name" value="BTB/POZ_dom"/>
</dbReference>
<dbReference type="SUPFAM" id="SSF54695">
    <property type="entry name" value="POZ domain"/>
    <property type="match status" value="1"/>
</dbReference>
<dbReference type="PANTHER" id="PTHR47843">
    <property type="entry name" value="BTB DOMAIN-CONTAINING PROTEIN-RELATED"/>
    <property type="match status" value="1"/>
</dbReference>
<protein>
    <recommendedName>
        <fullName evidence="2">BTB domain-containing protein</fullName>
    </recommendedName>
</protein>
<name>A0A6A5KTU4_9PLEO</name>
<reference evidence="3" key="1">
    <citation type="submission" date="2020-01" db="EMBL/GenBank/DDBJ databases">
        <authorList>
            <consortium name="DOE Joint Genome Institute"/>
            <person name="Haridas S."/>
            <person name="Albert R."/>
            <person name="Binder M."/>
            <person name="Bloem J."/>
            <person name="Labutti K."/>
            <person name="Salamov A."/>
            <person name="Andreopoulos B."/>
            <person name="Baker S.E."/>
            <person name="Barry K."/>
            <person name="Bills G."/>
            <person name="Bluhm B.H."/>
            <person name="Cannon C."/>
            <person name="Castanera R."/>
            <person name="Culley D.E."/>
            <person name="Daum C."/>
            <person name="Ezra D."/>
            <person name="Gonzalez J.B."/>
            <person name="Henrissat B."/>
            <person name="Kuo A."/>
            <person name="Liang C."/>
            <person name="Lipzen A."/>
            <person name="Lutzoni F."/>
            <person name="Magnuson J."/>
            <person name="Mondo S."/>
            <person name="Nolan M."/>
            <person name="Ohm R."/>
            <person name="Pangilinan J."/>
            <person name="Park H.-J."/>
            <person name="Ramirez L."/>
            <person name="Alfaro M."/>
            <person name="Sun H."/>
            <person name="Tritt A."/>
            <person name="Yoshinaga Y."/>
            <person name="Zwiers L.-H."/>
            <person name="Turgeon B.G."/>
            <person name="Goodwin S.B."/>
            <person name="Spatafora J.W."/>
            <person name="Crous P.W."/>
            <person name="Grigoriev I.V."/>
        </authorList>
    </citation>
    <scope>NUCLEOTIDE SEQUENCE</scope>
    <source>
        <strain evidence="3">P77</strain>
    </source>
</reference>
<dbReference type="CDD" id="cd18186">
    <property type="entry name" value="BTB_POZ_ZBTB_KLHL-like"/>
    <property type="match status" value="1"/>
</dbReference>
<dbReference type="Proteomes" id="UP000800040">
    <property type="component" value="Unassembled WGS sequence"/>
</dbReference>
<dbReference type="OrthoDB" id="194443at2759"/>
<evidence type="ECO:0000259" key="2">
    <source>
        <dbReference type="PROSITE" id="PS50097"/>
    </source>
</evidence>
<feature type="domain" description="BTB" evidence="2">
    <location>
        <begin position="46"/>
        <end position="115"/>
    </location>
</feature>
<keyword evidence="4" id="KW-1185">Reference proteome</keyword>
<dbReference type="Gene3D" id="3.30.710.10">
    <property type="entry name" value="Potassium Channel Kv1.1, Chain A"/>
    <property type="match status" value="1"/>
</dbReference>
<dbReference type="InterPro" id="IPR011333">
    <property type="entry name" value="SKP1/BTB/POZ_sf"/>
</dbReference>
<sequence length="339" mass="38295">MTRSIIPHRVGTDNTSRIPTPNLPPPYTWTGARPGQLRANTSDFTATSTLLIGPKLTPFHIHTSLLTSQSSYFRAALHGAFLESTHNSITLDDISVEHFQLLSSWLYTSVLPTPFKDGKPAYYTLLHVYGLADRLGLEGARNAVIDVISELADRTNSVLTPSDTRILYSNIREKTPLRALVLDLFAFKKTDRLLETHADWWHAAFLRDLTVHLKRPCTQAMDRHRLRMWCPDSWHATRACDHCRALLPPRYGAVACEDCCVAFCTRCVDDGVAMAGWDDSRGRFEMVDGLADTEAGAVGEDRGRQLRKWEACKPWRGARCRLYHEHAETEKCEDVFLGR</sequence>
<proteinExistence type="predicted"/>
<dbReference type="PANTHER" id="PTHR47843:SF2">
    <property type="entry name" value="BTB DOMAIN-CONTAINING PROTEIN"/>
    <property type="match status" value="1"/>
</dbReference>
<accession>A0A6A5KTU4</accession>
<dbReference type="PROSITE" id="PS50097">
    <property type="entry name" value="BTB"/>
    <property type="match status" value="1"/>
</dbReference>
<dbReference type="EMBL" id="ML975244">
    <property type="protein sequence ID" value="KAF1839610.1"/>
    <property type="molecule type" value="Genomic_DNA"/>
</dbReference>
<dbReference type="SMART" id="SM00225">
    <property type="entry name" value="BTB"/>
    <property type="match status" value="1"/>
</dbReference>
<dbReference type="Pfam" id="PF00651">
    <property type="entry name" value="BTB"/>
    <property type="match status" value="1"/>
</dbReference>
<gene>
    <name evidence="3" type="ORF">BDW02DRAFT_538944</name>
</gene>
<feature type="region of interest" description="Disordered" evidence="1">
    <location>
        <begin position="1"/>
        <end position="27"/>
    </location>
</feature>